<keyword evidence="1" id="KW-0328">Glycosyltransferase</keyword>
<dbReference type="GO" id="GO:0016757">
    <property type="term" value="F:glycosyltransferase activity"/>
    <property type="evidence" value="ECO:0007669"/>
    <property type="project" value="UniProtKB-KW"/>
</dbReference>
<evidence type="ECO:0000313" key="5">
    <source>
        <dbReference type="Proteomes" id="UP000178501"/>
    </source>
</evidence>
<dbReference type="InterPro" id="IPR001296">
    <property type="entry name" value="Glyco_trans_1"/>
</dbReference>
<reference evidence="4 5" key="1">
    <citation type="journal article" date="2016" name="Nat. Commun.">
        <title>Thousands of microbial genomes shed light on interconnected biogeochemical processes in an aquifer system.</title>
        <authorList>
            <person name="Anantharaman K."/>
            <person name="Brown C.T."/>
            <person name="Hug L.A."/>
            <person name="Sharon I."/>
            <person name="Castelle C.J."/>
            <person name="Probst A.J."/>
            <person name="Thomas B.C."/>
            <person name="Singh A."/>
            <person name="Wilkins M.J."/>
            <person name="Karaoz U."/>
            <person name="Brodie E.L."/>
            <person name="Williams K.H."/>
            <person name="Hubbard S.S."/>
            <person name="Banfield J.F."/>
        </authorList>
    </citation>
    <scope>NUCLEOTIDE SEQUENCE [LARGE SCALE GENOMIC DNA]</scope>
</reference>
<organism evidence="4 5">
    <name type="scientific">Candidatus Buchananbacteria bacterium RIFCSPHIGHO2_02_FULL_45_11b</name>
    <dbReference type="NCBI Taxonomy" id="1797541"/>
    <lineage>
        <taxon>Bacteria</taxon>
        <taxon>Candidatus Buchananiibacteriota</taxon>
    </lineage>
</organism>
<dbReference type="EMBL" id="MHIK01000064">
    <property type="protein sequence ID" value="OGY50282.1"/>
    <property type="molecule type" value="Genomic_DNA"/>
</dbReference>
<dbReference type="AlphaFoldDB" id="A0A1G1YD59"/>
<gene>
    <name evidence="4" type="ORF">A3J65_04605</name>
</gene>
<comment type="caution">
    <text evidence="4">The sequence shown here is derived from an EMBL/GenBank/DDBJ whole genome shotgun (WGS) entry which is preliminary data.</text>
</comment>
<name>A0A1G1YD59_9BACT</name>
<evidence type="ECO:0000256" key="1">
    <source>
        <dbReference type="ARBA" id="ARBA00022676"/>
    </source>
</evidence>
<dbReference type="Proteomes" id="UP000178501">
    <property type="component" value="Unassembled WGS sequence"/>
</dbReference>
<dbReference type="Gene3D" id="3.40.50.2000">
    <property type="entry name" value="Glycogen Phosphorylase B"/>
    <property type="match status" value="2"/>
</dbReference>
<evidence type="ECO:0000313" key="4">
    <source>
        <dbReference type="EMBL" id="OGY50282.1"/>
    </source>
</evidence>
<feature type="domain" description="Glycosyl transferase family 1" evidence="3">
    <location>
        <begin position="159"/>
        <end position="318"/>
    </location>
</feature>
<protein>
    <recommendedName>
        <fullName evidence="3">Glycosyl transferase family 1 domain-containing protein</fullName>
    </recommendedName>
</protein>
<dbReference type="Pfam" id="PF00534">
    <property type="entry name" value="Glycos_transf_1"/>
    <property type="match status" value="1"/>
</dbReference>
<evidence type="ECO:0000256" key="2">
    <source>
        <dbReference type="ARBA" id="ARBA00022679"/>
    </source>
</evidence>
<dbReference type="SUPFAM" id="SSF53756">
    <property type="entry name" value="UDP-Glycosyltransferase/glycogen phosphorylase"/>
    <property type="match status" value="1"/>
</dbReference>
<dbReference type="PANTHER" id="PTHR12526">
    <property type="entry name" value="GLYCOSYLTRANSFERASE"/>
    <property type="match status" value="1"/>
</dbReference>
<keyword evidence="2" id="KW-0808">Transferase</keyword>
<accession>A0A1G1YD59</accession>
<dbReference type="CDD" id="cd03801">
    <property type="entry name" value="GT4_PimA-like"/>
    <property type="match status" value="1"/>
</dbReference>
<dbReference type="PANTHER" id="PTHR12526:SF629">
    <property type="entry name" value="TEICHURONIC ACID BIOSYNTHESIS GLYCOSYLTRANSFERASE TUAH-RELATED"/>
    <property type="match status" value="1"/>
</dbReference>
<proteinExistence type="predicted"/>
<evidence type="ECO:0000259" key="3">
    <source>
        <dbReference type="Pfam" id="PF00534"/>
    </source>
</evidence>
<sequence>MITRKVDKNEHLAGFIYNWVKKIGEQVEELRVISWQEGDASGLPENIKVFYLPTNGNKFLKMVRLKILVWQNLKFADGLFCHQMPIYTIVAGPFFRLKGKKVVSWYMHRQIDWQVRLMEKIANVVLSASKESFRLPSKKLIITGHGIDVNIFQPAGKQPNDIFKIVSVGRISPTKDYESMIKAVDVLSDQGIKNIKLAIIGEAGLAEQKIYFENLKKMAAGMNLESRVEFLGPKPNIDIPAYLKESDLFINLSGTGSLDKAVLEAMACGCLVLTSNEAFAEILPADLMVEKDQPNKLAEKIKWLMELPEDKVNQLRQQLREEVVKNHNLDNLAKKIISQFEK</sequence>